<protein>
    <submittedName>
        <fullName evidence="3">AsmA family protein</fullName>
    </submittedName>
</protein>
<dbReference type="Pfam" id="PF05170">
    <property type="entry name" value="AsmA"/>
    <property type="match status" value="1"/>
</dbReference>
<comment type="caution">
    <text evidence="3">The sequence shown here is derived from an EMBL/GenBank/DDBJ whole genome shotgun (WGS) entry which is preliminary data.</text>
</comment>
<organism evidence="3 4">
    <name type="scientific">Candidatus Desulfacyla euxinica</name>
    <dbReference type="NCBI Taxonomy" id="2841693"/>
    <lineage>
        <taxon>Bacteria</taxon>
        <taxon>Deltaproteobacteria</taxon>
        <taxon>Candidatus Desulfacyla</taxon>
    </lineage>
</organism>
<gene>
    <name evidence="3" type="ORF">H8E19_03040</name>
</gene>
<evidence type="ECO:0000313" key="3">
    <source>
        <dbReference type="EMBL" id="MBC8176354.1"/>
    </source>
</evidence>
<dbReference type="GO" id="GO:0090313">
    <property type="term" value="P:regulation of protein targeting to membrane"/>
    <property type="evidence" value="ECO:0007669"/>
    <property type="project" value="TreeGrafter"/>
</dbReference>
<sequence>MKRVALQARVKGNPKRVSVLDGVFELDDSKVTFSVSVKDFSRPDVAFDVNLDQIDLDRYLPPSGKKKPAEKKKKSSPQAPEKGKTDYASLRKLVLDGKIRIGTLKAHGAKIQDLYLKISGKRGLFKLNPLTLKLYQGNVSSKGAFDVRKNTPKTNISVQAKGIQVNPLLKDLMDKDFLEGTAQATLNIALAGDEGEMIKRTLNGKGDFLFKDGAIKGIDLAGMVRNTAAAFGLAEKGKKKPRTDFSALHAPFTITKGLVDTKKTTMVSPLIRVLAKGKANLVKETMNFRIEPKFVATLKGQGTTEQLSGITVPILVSGSFSSPQFRPDLEALLKQKLKTGLPDSSELKNMLKEKDSKEGEAEPLEEKAKGLLKGLLGR</sequence>
<dbReference type="GO" id="GO:0005886">
    <property type="term" value="C:plasma membrane"/>
    <property type="evidence" value="ECO:0007669"/>
    <property type="project" value="TreeGrafter"/>
</dbReference>
<feature type="region of interest" description="Disordered" evidence="1">
    <location>
        <begin position="344"/>
        <end position="378"/>
    </location>
</feature>
<reference evidence="3 4" key="1">
    <citation type="submission" date="2020-08" db="EMBL/GenBank/DDBJ databases">
        <title>Bridging the membrane lipid divide: bacteria of the FCB group superphylum have the potential to synthesize archaeal ether lipids.</title>
        <authorList>
            <person name="Villanueva L."/>
            <person name="Von Meijenfeldt F.A.B."/>
            <person name="Westbye A.B."/>
            <person name="Yadav S."/>
            <person name="Hopmans E.C."/>
            <person name="Dutilh B.E."/>
            <person name="Sinninghe Damste J.S."/>
        </authorList>
    </citation>
    <scope>NUCLEOTIDE SEQUENCE [LARGE SCALE GENOMIC DNA]</scope>
    <source>
        <strain evidence="3">NIOZ-UU27</strain>
    </source>
</reference>
<accession>A0A8J6MZK3</accession>
<dbReference type="InterPro" id="IPR007844">
    <property type="entry name" value="AsmA"/>
</dbReference>
<name>A0A8J6MZK3_9DELT</name>
<dbReference type="InterPro" id="IPR052894">
    <property type="entry name" value="AsmA-related"/>
</dbReference>
<feature type="compositionally biased region" description="Basic residues" evidence="1">
    <location>
        <begin position="64"/>
        <end position="75"/>
    </location>
</feature>
<feature type="compositionally biased region" description="Basic and acidic residues" evidence="1">
    <location>
        <begin position="345"/>
        <end position="369"/>
    </location>
</feature>
<dbReference type="PANTHER" id="PTHR30441">
    <property type="entry name" value="DUF748 DOMAIN-CONTAINING PROTEIN"/>
    <property type="match status" value="1"/>
</dbReference>
<dbReference type="EMBL" id="JACNJD010000128">
    <property type="protein sequence ID" value="MBC8176354.1"/>
    <property type="molecule type" value="Genomic_DNA"/>
</dbReference>
<evidence type="ECO:0000313" key="4">
    <source>
        <dbReference type="Proteomes" id="UP000650524"/>
    </source>
</evidence>
<proteinExistence type="predicted"/>
<evidence type="ECO:0000256" key="1">
    <source>
        <dbReference type="SAM" id="MobiDB-lite"/>
    </source>
</evidence>
<dbReference type="Proteomes" id="UP000650524">
    <property type="component" value="Unassembled WGS sequence"/>
</dbReference>
<evidence type="ECO:0000259" key="2">
    <source>
        <dbReference type="Pfam" id="PF05170"/>
    </source>
</evidence>
<feature type="region of interest" description="Disordered" evidence="1">
    <location>
        <begin position="58"/>
        <end position="84"/>
    </location>
</feature>
<dbReference type="PANTHER" id="PTHR30441:SF4">
    <property type="entry name" value="PROTEIN ASMA"/>
    <property type="match status" value="1"/>
</dbReference>
<dbReference type="AlphaFoldDB" id="A0A8J6MZK3"/>
<feature type="domain" description="AsmA" evidence="2">
    <location>
        <begin position="40"/>
        <end position="263"/>
    </location>
</feature>